<dbReference type="Proteomes" id="UP000789920">
    <property type="component" value="Unassembled WGS sequence"/>
</dbReference>
<reference evidence="1" key="1">
    <citation type="submission" date="2021-06" db="EMBL/GenBank/DDBJ databases">
        <authorList>
            <person name="Kallberg Y."/>
            <person name="Tangrot J."/>
            <person name="Rosling A."/>
        </authorList>
    </citation>
    <scope>NUCLEOTIDE SEQUENCE</scope>
    <source>
        <strain evidence="1">MA461A</strain>
    </source>
</reference>
<name>A0ACA9SV18_9GLOM</name>
<feature type="non-terminal residue" evidence="1">
    <location>
        <position position="69"/>
    </location>
</feature>
<organism evidence="1 2">
    <name type="scientific">Racocetra persica</name>
    <dbReference type="NCBI Taxonomy" id="160502"/>
    <lineage>
        <taxon>Eukaryota</taxon>
        <taxon>Fungi</taxon>
        <taxon>Fungi incertae sedis</taxon>
        <taxon>Mucoromycota</taxon>
        <taxon>Glomeromycotina</taxon>
        <taxon>Glomeromycetes</taxon>
        <taxon>Diversisporales</taxon>
        <taxon>Gigasporaceae</taxon>
        <taxon>Racocetra</taxon>
    </lineage>
</organism>
<proteinExistence type="predicted"/>
<keyword evidence="2" id="KW-1185">Reference proteome</keyword>
<gene>
    <name evidence="1" type="ORF">RPERSI_LOCUS35626</name>
</gene>
<protein>
    <submittedName>
        <fullName evidence="1">13789_t:CDS:1</fullName>
    </submittedName>
</protein>
<dbReference type="EMBL" id="CAJVQC010165891">
    <property type="protein sequence ID" value="CAG8849513.1"/>
    <property type="molecule type" value="Genomic_DNA"/>
</dbReference>
<evidence type="ECO:0000313" key="1">
    <source>
        <dbReference type="EMBL" id="CAG8849513.1"/>
    </source>
</evidence>
<comment type="caution">
    <text evidence="1">The sequence shown here is derived from an EMBL/GenBank/DDBJ whole genome shotgun (WGS) entry which is preliminary data.</text>
</comment>
<evidence type="ECO:0000313" key="2">
    <source>
        <dbReference type="Proteomes" id="UP000789920"/>
    </source>
</evidence>
<accession>A0ACA9SV18</accession>
<sequence length="69" mass="7530">MEKLVSDDNLQPVVSTGQKRKKKILSLSSLSKKNKESIAPPVSKKAKSFSGDVKDDDPFISKNKVEGPT</sequence>